<feature type="transmembrane region" description="Helical" evidence="7">
    <location>
        <begin position="20"/>
        <end position="43"/>
    </location>
</feature>
<dbReference type="GO" id="GO:0016020">
    <property type="term" value="C:membrane"/>
    <property type="evidence" value="ECO:0007669"/>
    <property type="project" value="UniProtKB-SubCell"/>
</dbReference>
<dbReference type="GO" id="GO:0006612">
    <property type="term" value="P:protein targeting to membrane"/>
    <property type="evidence" value="ECO:0007669"/>
    <property type="project" value="TreeGrafter"/>
</dbReference>
<dbReference type="AlphaFoldDB" id="A0A1J4K7M0"/>
<keyword evidence="2 7" id="KW-0808">Transferase</keyword>
<dbReference type="Pfam" id="PF01529">
    <property type="entry name" value="DHHC"/>
    <property type="match status" value="1"/>
</dbReference>
<comment type="subcellular location">
    <subcellularLocation>
        <location evidence="1">Membrane</location>
        <topology evidence="1">Multi-pass membrane protein</topology>
    </subcellularLocation>
</comment>
<dbReference type="EC" id="2.3.1.225" evidence="7"/>
<proteinExistence type="inferred from homology"/>
<evidence type="ECO:0000256" key="6">
    <source>
        <dbReference type="ARBA" id="ARBA00023315"/>
    </source>
</evidence>
<keyword evidence="3 7" id="KW-0812">Transmembrane</keyword>
<dbReference type="Proteomes" id="UP000179807">
    <property type="component" value="Unassembled WGS sequence"/>
</dbReference>
<keyword evidence="4 7" id="KW-1133">Transmembrane helix</keyword>
<evidence type="ECO:0000256" key="5">
    <source>
        <dbReference type="ARBA" id="ARBA00023136"/>
    </source>
</evidence>
<name>A0A1J4K7M0_9EUKA</name>
<dbReference type="InterPro" id="IPR001594">
    <property type="entry name" value="Palmitoyltrfase_DHHC"/>
</dbReference>
<dbReference type="PROSITE" id="PS50216">
    <property type="entry name" value="DHHC"/>
    <property type="match status" value="1"/>
</dbReference>
<comment type="domain">
    <text evidence="7">The DHHC domain is required for palmitoyltransferase activity.</text>
</comment>
<evidence type="ECO:0000313" key="10">
    <source>
        <dbReference type="Proteomes" id="UP000179807"/>
    </source>
</evidence>
<dbReference type="PANTHER" id="PTHR22883">
    <property type="entry name" value="ZINC FINGER DHHC DOMAIN CONTAINING PROTEIN"/>
    <property type="match status" value="1"/>
</dbReference>
<keyword evidence="10" id="KW-1185">Reference proteome</keyword>
<feature type="domain" description="Palmitoyltransferase DHHC" evidence="8">
    <location>
        <begin position="110"/>
        <end position="222"/>
    </location>
</feature>
<keyword evidence="5 7" id="KW-0472">Membrane</keyword>
<evidence type="ECO:0000313" key="9">
    <source>
        <dbReference type="EMBL" id="OHT05708.1"/>
    </source>
</evidence>
<evidence type="ECO:0000259" key="8">
    <source>
        <dbReference type="Pfam" id="PF01529"/>
    </source>
</evidence>
<comment type="caution">
    <text evidence="9">The sequence shown here is derived from an EMBL/GenBank/DDBJ whole genome shotgun (WGS) entry which is preliminary data.</text>
</comment>
<dbReference type="RefSeq" id="XP_068358844.1">
    <property type="nucleotide sequence ID" value="XM_068492749.1"/>
</dbReference>
<evidence type="ECO:0000256" key="1">
    <source>
        <dbReference type="ARBA" id="ARBA00004141"/>
    </source>
</evidence>
<feature type="transmembrane region" description="Helical" evidence="7">
    <location>
        <begin position="183"/>
        <end position="206"/>
    </location>
</feature>
<evidence type="ECO:0000256" key="4">
    <source>
        <dbReference type="ARBA" id="ARBA00022989"/>
    </source>
</evidence>
<dbReference type="InterPro" id="IPR039859">
    <property type="entry name" value="PFA4/ZDH16/20/ERF2-like"/>
</dbReference>
<dbReference type="GO" id="GO:0019706">
    <property type="term" value="F:protein-cysteine S-palmitoyltransferase activity"/>
    <property type="evidence" value="ECO:0007669"/>
    <property type="project" value="UniProtKB-EC"/>
</dbReference>
<keyword evidence="6 7" id="KW-0012">Acyltransferase</keyword>
<feature type="transmembrane region" description="Helical" evidence="7">
    <location>
        <begin position="154"/>
        <end position="177"/>
    </location>
</feature>
<reference evidence="9" key="1">
    <citation type="submission" date="2016-10" db="EMBL/GenBank/DDBJ databases">
        <authorList>
            <person name="Benchimol M."/>
            <person name="Almeida L.G."/>
            <person name="Vasconcelos A.T."/>
            <person name="Perreira-Neves A."/>
            <person name="Rosa I.A."/>
            <person name="Tasca T."/>
            <person name="Bogo M.R."/>
            <person name="de Souza W."/>
        </authorList>
    </citation>
    <scope>NUCLEOTIDE SEQUENCE [LARGE SCALE GENOMIC DNA]</scope>
    <source>
        <strain evidence="9">K</strain>
    </source>
</reference>
<dbReference type="GeneID" id="94827453"/>
<accession>A0A1J4K7M0</accession>
<comment type="similarity">
    <text evidence="7">Belongs to the DHHC palmitoyltransferase family.</text>
</comment>
<feature type="transmembrane region" description="Helical" evidence="7">
    <location>
        <begin position="55"/>
        <end position="75"/>
    </location>
</feature>
<evidence type="ECO:0000256" key="7">
    <source>
        <dbReference type="RuleBase" id="RU079119"/>
    </source>
</evidence>
<sequence>MRGDAQKQCIKYCGKCMHIFGPFSIMLGSLVLPLFHIILEAFFYASASPEDKNSALLYMLIVEGIFSTICLAFLYRSLLMASCNDPGATELQLERLTLQFSQEFIDSFPKCPKCNLPKPPRAHHCSICNKCHLRMDHHCPAVGNCVAFRNHQPFLVMLNWGIISCFLFTIYTIIFGIVEKGIFRYFTFAFSASSLLVGCFLCYFFCDQMKNVSRNVTTLEEFIEDDQDKYDLGRTENIRQMFGDGKLRFFLPRLSDMTGFEWALPKYQSQV</sequence>
<evidence type="ECO:0000256" key="2">
    <source>
        <dbReference type="ARBA" id="ARBA00022679"/>
    </source>
</evidence>
<protein>
    <recommendedName>
        <fullName evidence="7">Palmitoyltransferase</fullName>
        <ecNumber evidence="7">2.3.1.225</ecNumber>
    </recommendedName>
</protein>
<dbReference type="GO" id="GO:0005783">
    <property type="term" value="C:endoplasmic reticulum"/>
    <property type="evidence" value="ECO:0007669"/>
    <property type="project" value="TreeGrafter"/>
</dbReference>
<dbReference type="EMBL" id="MLAK01000749">
    <property type="protein sequence ID" value="OHT05708.1"/>
    <property type="molecule type" value="Genomic_DNA"/>
</dbReference>
<evidence type="ECO:0000256" key="3">
    <source>
        <dbReference type="ARBA" id="ARBA00022692"/>
    </source>
</evidence>
<dbReference type="GO" id="GO:0005794">
    <property type="term" value="C:Golgi apparatus"/>
    <property type="evidence" value="ECO:0007669"/>
    <property type="project" value="TreeGrafter"/>
</dbReference>
<gene>
    <name evidence="9" type="ORF">TRFO_05864</name>
</gene>
<dbReference type="OrthoDB" id="9909019at2759"/>
<organism evidence="9 10">
    <name type="scientific">Tritrichomonas foetus</name>
    <dbReference type="NCBI Taxonomy" id="1144522"/>
    <lineage>
        <taxon>Eukaryota</taxon>
        <taxon>Metamonada</taxon>
        <taxon>Parabasalia</taxon>
        <taxon>Tritrichomonadida</taxon>
        <taxon>Tritrichomonadidae</taxon>
        <taxon>Tritrichomonas</taxon>
    </lineage>
</organism>
<comment type="catalytic activity">
    <reaction evidence="7">
        <text>L-cysteinyl-[protein] + hexadecanoyl-CoA = S-hexadecanoyl-L-cysteinyl-[protein] + CoA</text>
        <dbReference type="Rhea" id="RHEA:36683"/>
        <dbReference type="Rhea" id="RHEA-COMP:10131"/>
        <dbReference type="Rhea" id="RHEA-COMP:11032"/>
        <dbReference type="ChEBI" id="CHEBI:29950"/>
        <dbReference type="ChEBI" id="CHEBI:57287"/>
        <dbReference type="ChEBI" id="CHEBI:57379"/>
        <dbReference type="ChEBI" id="CHEBI:74151"/>
        <dbReference type="EC" id="2.3.1.225"/>
    </reaction>
</comment>
<dbReference type="VEuPathDB" id="TrichDB:TRFO_05864"/>